<evidence type="ECO:0000256" key="1">
    <source>
        <dbReference type="ARBA" id="ARBA00004651"/>
    </source>
</evidence>
<evidence type="ECO:0000256" key="10">
    <source>
        <dbReference type="ARBA" id="ARBA00023224"/>
    </source>
</evidence>
<organism evidence="14 15">
    <name type="scientific">Microtus ochrogaster</name>
    <name type="common">Prairie vole</name>
    <dbReference type="NCBI Taxonomy" id="79684"/>
    <lineage>
        <taxon>Eukaryota</taxon>
        <taxon>Metazoa</taxon>
        <taxon>Chordata</taxon>
        <taxon>Craniata</taxon>
        <taxon>Vertebrata</taxon>
        <taxon>Euteleostomi</taxon>
        <taxon>Mammalia</taxon>
        <taxon>Eutheria</taxon>
        <taxon>Euarchontoglires</taxon>
        <taxon>Glires</taxon>
        <taxon>Rodentia</taxon>
        <taxon>Myomorpha</taxon>
        <taxon>Muroidea</taxon>
        <taxon>Cricetidae</taxon>
        <taxon>Arvicolinae</taxon>
        <taxon>Microtus</taxon>
    </lineage>
</organism>
<evidence type="ECO:0000256" key="2">
    <source>
        <dbReference type="ARBA" id="ARBA00022475"/>
    </source>
</evidence>
<evidence type="ECO:0000256" key="8">
    <source>
        <dbReference type="ARBA" id="ARBA00023136"/>
    </source>
</evidence>
<keyword evidence="10 11" id="KW-0807">Transducer</keyword>
<evidence type="ECO:0000256" key="5">
    <source>
        <dbReference type="ARBA" id="ARBA00022725"/>
    </source>
</evidence>
<dbReference type="AlphaFoldDB" id="A0A8J6G5H5"/>
<evidence type="ECO:0000256" key="9">
    <source>
        <dbReference type="ARBA" id="ARBA00023170"/>
    </source>
</evidence>
<dbReference type="GO" id="GO:0004930">
    <property type="term" value="F:G protein-coupled receptor activity"/>
    <property type="evidence" value="ECO:0007669"/>
    <property type="project" value="UniProtKB-KW"/>
</dbReference>
<name>A0A8J6G5H5_MICOH</name>
<feature type="domain" description="G-protein coupled receptors family 1 profile" evidence="13">
    <location>
        <begin position="41"/>
        <end position="140"/>
    </location>
</feature>
<evidence type="ECO:0000256" key="11">
    <source>
        <dbReference type="RuleBase" id="RU000688"/>
    </source>
</evidence>
<dbReference type="EMBL" id="JAATJU010024031">
    <property type="protein sequence ID" value="KAH0506576.1"/>
    <property type="molecule type" value="Genomic_DNA"/>
</dbReference>
<protein>
    <submittedName>
        <fullName evidence="14">Olfactory receptor 8H2</fullName>
    </submittedName>
</protein>
<dbReference type="PANTHER" id="PTHR48018">
    <property type="entry name" value="OLFACTORY RECEPTOR"/>
    <property type="match status" value="1"/>
</dbReference>
<keyword evidence="5" id="KW-0552">Olfaction</keyword>
<proteinExistence type="inferred from homology"/>
<feature type="transmembrane region" description="Helical" evidence="12">
    <location>
        <begin position="60"/>
        <end position="79"/>
    </location>
</feature>
<dbReference type="GO" id="GO:0005886">
    <property type="term" value="C:plasma membrane"/>
    <property type="evidence" value="ECO:0007669"/>
    <property type="project" value="UniProtKB-SubCell"/>
</dbReference>
<keyword evidence="4 11" id="KW-0812">Transmembrane</keyword>
<evidence type="ECO:0000259" key="13">
    <source>
        <dbReference type="PROSITE" id="PS50262"/>
    </source>
</evidence>
<evidence type="ECO:0000313" key="14">
    <source>
        <dbReference type="EMBL" id="KAH0506576.1"/>
    </source>
</evidence>
<dbReference type="InterPro" id="IPR000276">
    <property type="entry name" value="GPCR_Rhodpsn"/>
</dbReference>
<dbReference type="GO" id="GO:0004984">
    <property type="term" value="F:olfactory receptor activity"/>
    <property type="evidence" value="ECO:0007669"/>
    <property type="project" value="InterPro"/>
</dbReference>
<evidence type="ECO:0000256" key="12">
    <source>
        <dbReference type="SAM" id="Phobius"/>
    </source>
</evidence>
<comment type="caution">
    <text evidence="14">The sequence shown here is derived from an EMBL/GenBank/DDBJ whole genome shotgun (WGS) entry which is preliminary data.</text>
</comment>
<evidence type="ECO:0000256" key="7">
    <source>
        <dbReference type="ARBA" id="ARBA00023040"/>
    </source>
</evidence>
<feature type="transmembrane region" description="Helical" evidence="12">
    <location>
        <begin position="25"/>
        <end position="48"/>
    </location>
</feature>
<keyword evidence="2" id="KW-1003">Cell membrane</keyword>
<evidence type="ECO:0000256" key="4">
    <source>
        <dbReference type="ARBA" id="ARBA00022692"/>
    </source>
</evidence>
<sequence>MNTWNNTSKPDFILLGLTDSKEIQLVLSVVFLLIYMVTVLGNTGMMLIICIDVQLHTPMYFFLIHLSFVDLSYSTAITPKTLENLMTLNKSISFIGCFTQLYIFILLASTECFLLSSMAYDRYIAICKPLHYPIIMSSRC</sequence>
<reference evidence="14" key="1">
    <citation type="submission" date="2020-03" db="EMBL/GenBank/DDBJ databases">
        <title>Studies in the Genomics of Life Span.</title>
        <authorList>
            <person name="Glass D."/>
        </authorList>
    </citation>
    <scope>NUCLEOTIDE SEQUENCE</scope>
    <source>
        <strain evidence="14">LTLLF</strain>
        <tissue evidence="14">Muscle</tissue>
    </source>
</reference>
<dbReference type="PROSITE" id="PS50262">
    <property type="entry name" value="G_PROTEIN_RECEP_F1_2"/>
    <property type="match status" value="1"/>
</dbReference>
<keyword evidence="6 12" id="KW-1133">Transmembrane helix</keyword>
<gene>
    <name evidence="14" type="ORF">LTLLF_172720</name>
</gene>
<dbReference type="PRINTS" id="PR00237">
    <property type="entry name" value="GPCRRHODOPSN"/>
</dbReference>
<dbReference type="FunFam" id="1.20.1070.10:FF:000410">
    <property type="entry name" value="Olfactory receptor 1348"/>
    <property type="match status" value="1"/>
</dbReference>
<keyword evidence="3" id="KW-0716">Sensory transduction</keyword>
<dbReference type="Pfam" id="PF13853">
    <property type="entry name" value="7tm_4"/>
    <property type="match status" value="1"/>
</dbReference>
<dbReference type="Proteomes" id="UP000710432">
    <property type="component" value="Unassembled WGS sequence"/>
</dbReference>
<keyword evidence="7 11" id="KW-0297">G-protein coupled receptor</keyword>
<dbReference type="Gene3D" id="1.20.1070.10">
    <property type="entry name" value="Rhodopsin 7-helix transmembrane proteins"/>
    <property type="match status" value="1"/>
</dbReference>
<evidence type="ECO:0000256" key="6">
    <source>
        <dbReference type="ARBA" id="ARBA00022989"/>
    </source>
</evidence>
<keyword evidence="9 11" id="KW-0675">Receptor</keyword>
<dbReference type="InterPro" id="IPR017452">
    <property type="entry name" value="GPCR_Rhodpsn_7TM"/>
</dbReference>
<feature type="transmembrane region" description="Helical" evidence="12">
    <location>
        <begin position="91"/>
        <end position="115"/>
    </location>
</feature>
<evidence type="ECO:0000313" key="15">
    <source>
        <dbReference type="Proteomes" id="UP000710432"/>
    </source>
</evidence>
<dbReference type="InterPro" id="IPR000725">
    <property type="entry name" value="Olfact_rcpt"/>
</dbReference>
<dbReference type="PROSITE" id="PS00237">
    <property type="entry name" value="G_PROTEIN_RECEP_F1_1"/>
    <property type="match status" value="1"/>
</dbReference>
<dbReference type="SUPFAM" id="SSF81321">
    <property type="entry name" value="Family A G protein-coupled receptor-like"/>
    <property type="match status" value="1"/>
</dbReference>
<comment type="subcellular location">
    <subcellularLocation>
        <location evidence="1">Cell membrane</location>
        <topology evidence="1">Multi-pass membrane protein</topology>
    </subcellularLocation>
</comment>
<keyword evidence="8 12" id="KW-0472">Membrane</keyword>
<evidence type="ECO:0000256" key="3">
    <source>
        <dbReference type="ARBA" id="ARBA00022606"/>
    </source>
</evidence>
<accession>A0A8J6G5H5</accession>
<comment type="similarity">
    <text evidence="11">Belongs to the G-protein coupled receptor 1 family.</text>
</comment>